<dbReference type="InterPro" id="IPR036430">
    <property type="entry name" value="RNase_T2-like_sf"/>
</dbReference>
<dbReference type="PROSITE" id="PS00531">
    <property type="entry name" value="RNASE_T2_2"/>
    <property type="match status" value="1"/>
</dbReference>
<dbReference type="InterPro" id="IPR033130">
    <property type="entry name" value="RNase_T2_His_AS_2"/>
</dbReference>
<keyword evidence="4" id="KW-0732">Signal</keyword>
<dbReference type="RefSeq" id="XP_036634376.1">
    <property type="nucleotide sequence ID" value="XM_036772903.1"/>
</dbReference>
<protein>
    <recommendedName>
        <fullName evidence="2">ribonuclease T2</fullName>
        <ecNumber evidence="2">4.6.1.19</ecNumber>
    </recommendedName>
</protein>
<dbReference type="InterPro" id="IPR018188">
    <property type="entry name" value="RNase_T2_His_AS_1"/>
</dbReference>
<dbReference type="AlphaFoldDB" id="A0A8H7DV62"/>
<evidence type="ECO:0000313" key="6">
    <source>
        <dbReference type="Proteomes" id="UP000623687"/>
    </source>
</evidence>
<gene>
    <name evidence="5" type="primary">RNY1_2</name>
    <name evidence="5" type="ORF">PC9H_003310</name>
</gene>
<keyword evidence="6" id="KW-1185">Reference proteome</keyword>
<sequence>MFYLFLVIPVHLALASAQKYLAPQTPLSFVGDTNTLALSSSCPFDSPVSCHNSTAERNLCCFEAPGGLLLQTQFWDTAPPTGPTDSWTIHGLWPDNCDTSFEQNCDPSRAYTSIPSLLIKNEAADVLEFIRQYWVDINGQNERFWEHEWSKHGTCMSTLEPKCLPAGSSRGAEVDVLYSQQMQRITSLATGCCVFQDRGSPFQVSPYIWMAFEPRDLTIVLPNLHSSDAHRGTYYGLRGGALHLNLIAEAII</sequence>
<comment type="caution">
    <text evidence="5">The sequence shown here is derived from an EMBL/GenBank/DDBJ whole genome shotgun (WGS) entry which is preliminary data.</text>
</comment>
<organism evidence="5 6">
    <name type="scientific">Pleurotus ostreatus</name>
    <name type="common">Oyster mushroom</name>
    <name type="synonym">White-rot fungus</name>
    <dbReference type="NCBI Taxonomy" id="5322"/>
    <lineage>
        <taxon>Eukaryota</taxon>
        <taxon>Fungi</taxon>
        <taxon>Dikarya</taxon>
        <taxon>Basidiomycota</taxon>
        <taxon>Agaricomycotina</taxon>
        <taxon>Agaricomycetes</taxon>
        <taxon>Agaricomycetidae</taxon>
        <taxon>Agaricales</taxon>
        <taxon>Pleurotineae</taxon>
        <taxon>Pleurotaceae</taxon>
        <taxon>Pleurotus</taxon>
    </lineage>
</organism>
<evidence type="ECO:0000256" key="2">
    <source>
        <dbReference type="ARBA" id="ARBA00012571"/>
    </source>
</evidence>
<accession>A0A8H7DV62</accession>
<dbReference type="PANTHER" id="PTHR11240:SF22">
    <property type="entry name" value="RIBONUCLEASE T2"/>
    <property type="match status" value="1"/>
</dbReference>
<dbReference type="GO" id="GO:0006401">
    <property type="term" value="P:RNA catabolic process"/>
    <property type="evidence" value="ECO:0007669"/>
    <property type="project" value="TreeGrafter"/>
</dbReference>
<dbReference type="PANTHER" id="PTHR11240">
    <property type="entry name" value="RIBONUCLEASE T2"/>
    <property type="match status" value="1"/>
</dbReference>
<dbReference type="Gene3D" id="3.90.730.10">
    <property type="entry name" value="Ribonuclease T2-like"/>
    <property type="match status" value="1"/>
</dbReference>
<name>A0A8H7DV62_PLEOS</name>
<dbReference type="PROSITE" id="PS00530">
    <property type="entry name" value="RNASE_T2_1"/>
    <property type="match status" value="1"/>
</dbReference>
<evidence type="ECO:0000256" key="1">
    <source>
        <dbReference type="ARBA" id="ARBA00007469"/>
    </source>
</evidence>
<dbReference type="GO" id="GO:0033897">
    <property type="term" value="F:ribonuclease T2 activity"/>
    <property type="evidence" value="ECO:0007669"/>
    <property type="project" value="UniProtKB-EC"/>
</dbReference>
<evidence type="ECO:0000256" key="4">
    <source>
        <dbReference type="SAM" id="SignalP"/>
    </source>
</evidence>
<dbReference type="SUPFAM" id="SSF55895">
    <property type="entry name" value="Ribonuclease Rh-like"/>
    <property type="match status" value="1"/>
</dbReference>
<dbReference type="InterPro" id="IPR001568">
    <property type="entry name" value="RNase_T2-like"/>
</dbReference>
<dbReference type="EMBL" id="JACETU010000002">
    <property type="protein sequence ID" value="KAF7436477.1"/>
    <property type="molecule type" value="Genomic_DNA"/>
</dbReference>
<evidence type="ECO:0000313" key="5">
    <source>
        <dbReference type="EMBL" id="KAF7436477.1"/>
    </source>
</evidence>
<feature type="signal peptide" evidence="4">
    <location>
        <begin position="1"/>
        <end position="17"/>
    </location>
</feature>
<dbReference type="GeneID" id="59373128"/>
<dbReference type="VEuPathDB" id="FungiDB:PC9H_003310"/>
<comment type="similarity">
    <text evidence="1 3">Belongs to the RNase T2 family.</text>
</comment>
<dbReference type="Pfam" id="PF00445">
    <property type="entry name" value="Ribonuclease_T2"/>
    <property type="match status" value="1"/>
</dbReference>
<evidence type="ECO:0000256" key="3">
    <source>
        <dbReference type="RuleBase" id="RU004328"/>
    </source>
</evidence>
<dbReference type="GO" id="GO:0005576">
    <property type="term" value="C:extracellular region"/>
    <property type="evidence" value="ECO:0007669"/>
    <property type="project" value="TreeGrafter"/>
</dbReference>
<feature type="chain" id="PRO_5034432441" description="ribonuclease T2" evidence="4">
    <location>
        <begin position="18"/>
        <end position="252"/>
    </location>
</feature>
<dbReference type="EC" id="4.6.1.19" evidence="2"/>
<dbReference type="OrthoDB" id="3028191at2759"/>
<proteinExistence type="inferred from homology"/>
<reference evidence="5" key="1">
    <citation type="submission" date="2019-07" db="EMBL/GenBank/DDBJ databases">
        <authorList>
            <person name="Palmer J.M."/>
        </authorList>
    </citation>
    <scope>NUCLEOTIDE SEQUENCE</scope>
    <source>
        <strain evidence="5">PC9</strain>
    </source>
</reference>
<dbReference type="GO" id="GO:0003723">
    <property type="term" value="F:RNA binding"/>
    <property type="evidence" value="ECO:0007669"/>
    <property type="project" value="InterPro"/>
</dbReference>
<dbReference type="Proteomes" id="UP000623687">
    <property type="component" value="Unassembled WGS sequence"/>
</dbReference>